<accession>A0ABU2FJ29</accession>
<evidence type="ECO:0000313" key="1">
    <source>
        <dbReference type="EMBL" id="MDS0280743.1"/>
    </source>
</evidence>
<organism evidence="1 2">
    <name type="scientific">Haloarcula onubensis</name>
    <dbReference type="NCBI Taxonomy" id="2950539"/>
    <lineage>
        <taxon>Archaea</taxon>
        <taxon>Methanobacteriati</taxon>
        <taxon>Methanobacteriota</taxon>
        <taxon>Stenosarchaea group</taxon>
        <taxon>Halobacteria</taxon>
        <taxon>Halobacteriales</taxon>
        <taxon>Haloarculaceae</taxon>
        <taxon>Haloarcula</taxon>
    </lineage>
</organism>
<proteinExistence type="predicted"/>
<protein>
    <submittedName>
        <fullName evidence="1">Uncharacterized protein</fullName>
    </submittedName>
</protein>
<name>A0ABU2FJ29_9EURY</name>
<dbReference type="EMBL" id="JAMQOS010000001">
    <property type="protein sequence ID" value="MDS0280743.1"/>
    <property type="molecule type" value="Genomic_DNA"/>
</dbReference>
<evidence type="ECO:0000313" key="2">
    <source>
        <dbReference type="Proteomes" id="UP001268864"/>
    </source>
</evidence>
<dbReference type="Proteomes" id="UP001268864">
    <property type="component" value="Unassembled WGS sequence"/>
</dbReference>
<sequence>MDACCKVGRAVEKYQLHRAIGEQSIDEYLVARWSGRGDYSATGLRPLKDWFNHRLLKQVYTEHGRNALDTRVESDYEALTDDTTALPLLDDLAADGIDGEALRSDFVSTATLYRHFTECLDESKSDDTAEPSTSDWEVDKIAYAKDIVRTNVEESLRSLENKRRLPRGSDAEIKTDIVLGCPDCSTQVGLERALERGYVCDEHMGPEPESSTVEENA</sequence>
<dbReference type="Pfam" id="PF21811">
    <property type="entry name" value="RdfA"/>
    <property type="match status" value="1"/>
</dbReference>
<reference evidence="1 2" key="1">
    <citation type="submission" date="2022-06" db="EMBL/GenBank/DDBJ databases">
        <title>Halomicroarcula sp. a new haloarchaeum isolate from saline soil.</title>
        <authorList>
            <person name="Strakova D."/>
            <person name="Galisteo C."/>
            <person name="Sanchez-Porro C."/>
            <person name="Ventosa A."/>
        </authorList>
    </citation>
    <scope>NUCLEOTIDE SEQUENCE [LARGE SCALE GENOMIC DNA]</scope>
    <source>
        <strain evidence="1 2">S3CR25-11</strain>
    </source>
</reference>
<comment type="caution">
    <text evidence="1">The sequence shown here is derived from an EMBL/GenBank/DDBJ whole genome shotgun (WGS) entry which is preliminary data.</text>
</comment>
<dbReference type="InterPro" id="IPR048925">
    <property type="entry name" value="RdfA"/>
</dbReference>
<gene>
    <name evidence="1" type="ORF">NDI86_01320</name>
</gene>
<dbReference type="RefSeq" id="WP_310898587.1">
    <property type="nucleotide sequence ID" value="NZ_JAMQOS010000001.1"/>
</dbReference>
<keyword evidence="2" id="KW-1185">Reference proteome</keyword>